<protein>
    <submittedName>
        <fullName evidence="2">Uncharacterized protein</fullName>
    </submittedName>
</protein>
<proteinExistence type="predicted"/>
<organism evidence="2 3">
    <name type="scientific">Scophthalmus maximus</name>
    <name type="common">Turbot</name>
    <name type="synonym">Psetta maxima</name>
    <dbReference type="NCBI Taxonomy" id="52904"/>
    <lineage>
        <taxon>Eukaryota</taxon>
        <taxon>Metazoa</taxon>
        <taxon>Chordata</taxon>
        <taxon>Craniata</taxon>
        <taxon>Vertebrata</taxon>
        <taxon>Euteleostomi</taxon>
        <taxon>Actinopterygii</taxon>
        <taxon>Neopterygii</taxon>
        <taxon>Teleostei</taxon>
        <taxon>Neoteleostei</taxon>
        <taxon>Acanthomorphata</taxon>
        <taxon>Carangaria</taxon>
        <taxon>Pleuronectiformes</taxon>
        <taxon>Pleuronectoidei</taxon>
        <taxon>Scophthalmidae</taxon>
        <taxon>Scophthalmus</taxon>
    </lineage>
</organism>
<dbReference type="AlphaFoldDB" id="A0A6A4SHP6"/>
<feature type="compositionally biased region" description="Polar residues" evidence="1">
    <location>
        <begin position="187"/>
        <end position="198"/>
    </location>
</feature>
<reference evidence="2 3" key="1">
    <citation type="submission" date="2019-06" db="EMBL/GenBank/DDBJ databases">
        <title>Draft genomes of female and male turbot (Scophthalmus maximus).</title>
        <authorList>
            <person name="Xu H."/>
            <person name="Xu X.-W."/>
            <person name="Shao C."/>
            <person name="Chen S."/>
        </authorList>
    </citation>
    <scope>NUCLEOTIDE SEQUENCE [LARGE SCALE GENOMIC DNA]</scope>
    <source>
        <strain evidence="2">Ysfricsl-2016a</strain>
        <tissue evidence="2">Blood</tissue>
    </source>
</reference>
<name>A0A6A4SHP6_SCOMX</name>
<gene>
    <name evidence="2" type="ORF">F2P81_016680</name>
</gene>
<evidence type="ECO:0000256" key="1">
    <source>
        <dbReference type="SAM" id="MobiDB-lite"/>
    </source>
</evidence>
<feature type="region of interest" description="Disordered" evidence="1">
    <location>
        <begin position="173"/>
        <end position="198"/>
    </location>
</feature>
<accession>A0A6A4SHP6</accession>
<evidence type="ECO:0000313" key="2">
    <source>
        <dbReference type="EMBL" id="KAF0032125.1"/>
    </source>
</evidence>
<dbReference type="Proteomes" id="UP000438429">
    <property type="component" value="Unassembled WGS sequence"/>
</dbReference>
<evidence type="ECO:0000313" key="3">
    <source>
        <dbReference type="Proteomes" id="UP000438429"/>
    </source>
</evidence>
<comment type="caution">
    <text evidence="2">The sequence shown here is derived from an EMBL/GenBank/DDBJ whole genome shotgun (WGS) entry which is preliminary data.</text>
</comment>
<sequence length="198" mass="22137">MWRRRRADARRSTASHTLKLPFARFPGVQSSSVNTEISIVDEISYCLKIPPKAQNVKGRVQSTYKVNSVRLEVYGAAQKKTHKKTSGCRRWAETGATTSALMIPHQNMSRIKFTRDTTQRDRPAAASDTELRDPEAKCLSQRFCRARQSSQRLVDSVTDSAVTRCCCPDTLGDEAEADRPLPYLHTVNPSSVTTGPPR</sequence>
<dbReference type="EMBL" id="VEVO01000014">
    <property type="protein sequence ID" value="KAF0032125.1"/>
    <property type="molecule type" value="Genomic_DNA"/>
</dbReference>